<reference evidence="1 2" key="1">
    <citation type="submission" date="2022-10" db="EMBL/GenBank/DDBJ databases">
        <title>The complete genomes of actinobacterial strains from the NBC collection.</title>
        <authorList>
            <person name="Joergensen T.S."/>
            <person name="Alvarez Arevalo M."/>
            <person name="Sterndorff E.B."/>
            <person name="Faurdal D."/>
            <person name="Vuksanovic O."/>
            <person name="Mourched A.-S."/>
            <person name="Charusanti P."/>
            <person name="Shaw S."/>
            <person name="Blin K."/>
            <person name="Weber T."/>
        </authorList>
    </citation>
    <scope>NUCLEOTIDE SEQUENCE [LARGE SCALE GENOMIC DNA]</scope>
    <source>
        <strain evidence="1 2">NBC 01809</strain>
    </source>
</reference>
<protein>
    <submittedName>
        <fullName evidence="1">PD-(D/E)XK motif protein</fullName>
    </submittedName>
</protein>
<keyword evidence="2" id="KW-1185">Reference proteome</keyword>
<dbReference type="Proteomes" id="UP001334804">
    <property type="component" value="Chromosome"/>
</dbReference>
<evidence type="ECO:0000313" key="2">
    <source>
        <dbReference type="Proteomes" id="UP001334804"/>
    </source>
</evidence>
<dbReference type="Pfam" id="PF14390">
    <property type="entry name" value="DUF4420"/>
    <property type="match status" value="1"/>
</dbReference>
<sequence length="319" mass="35564">MTDTFVLRWREIIASPGSGKFEVDSSHPLRFIVGVNDRNDPMIFIIVKDKPPLPDLSGIIEVERRQRTGDHKWTLALSLTDRHFLEPYLQFSTDLVSRTADAATEAQGVATLLKVVAEWKRMFARGPLPPLSEDALRGLIAELWFGVHLLGQRAEAAKVALAWRGPHGSHQDYVFPLGPRYEVKSRRTDGKSIRISSLEQLDADGIILATVTLVEVDEGTADAVNLPMLVDGIRADLVADRDAALAFDKALDALQVDSADRRYTDHWFVATECTEYNVASDFPAIRRSGIPEAVVGATYDIRISAIKDFITDRWRRTAD</sequence>
<name>A0ABZ1EJA2_9ACTN</name>
<gene>
    <name evidence="1" type="ORF">OIE14_09885</name>
</gene>
<proteinExistence type="predicted"/>
<dbReference type="InterPro" id="IPR025534">
    <property type="entry name" value="DUF4420"/>
</dbReference>
<dbReference type="RefSeq" id="WP_326564448.1">
    <property type="nucleotide sequence ID" value="NZ_CP109071.1"/>
</dbReference>
<dbReference type="EMBL" id="CP109071">
    <property type="protein sequence ID" value="WSA34316.1"/>
    <property type="molecule type" value="Genomic_DNA"/>
</dbReference>
<evidence type="ECO:0000313" key="1">
    <source>
        <dbReference type="EMBL" id="WSA34316.1"/>
    </source>
</evidence>
<organism evidence="1 2">
    <name type="scientific">Micromonospora peucetia</name>
    <dbReference type="NCBI Taxonomy" id="47871"/>
    <lineage>
        <taxon>Bacteria</taxon>
        <taxon>Bacillati</taxon>
        <taxon>Actinomycetota</taxon>
        <taxon>Actinomycetes</taxon>
        <taxon>Micromonosporales</taxon>
        <taxon>Micromonosporaceae</taxon>
        <taxon>Micromonospora</taxon>
    </lineage>
</organism>
<accession>A0ABZ1EJA2</accession>